<feature type="compositionally biased region" description="Basic residues" evidence="1">
    <location>
        <begin position="167"/>
        <end position="177"/>
    </location>
</feature>
<evidence type="ECO:0000256" key="1">
    <source>
        <dbReference type="SAM" id="MobiDB-lite"/>
    </source>
</evidence>
<evidence type="ECO:0000313" key="2">
    <source>
        <dbReference type="EMBL" id="KAJ1145181.1"/>
    </source>
</evidence>
<feature type="compositionally biased region" description="Polar residues" evidence="1">
    <location>
        <begin position="48"/>
        <end position="57"/>
    </location>
</feature>
<accession>A0AAV7R1G5</accession>
<proteinExistence type="predicted"/>
<reference evidence="2" key="1">
    <citation type="journal article" date="2022" name="bioRxiv">
        <title>Sequencing and chromosome-scale assembly of the giantPleurodeles waltlgenome.</title>
        <authorList>
            <person name="Brown T."/>
            <person name="Elewa A."/>
            <person name="Iarovenko S."/>
            <person name="Subramanian E."/>
            <person name="Araus A.J."/>
            <person name="Petzold A."/>
            <person name="Susuki M."/>
            <person name="Suzuki K.-i.T."/>
            <person name="Hayashi T."/>
            <person name="Toyoda A."/>
            <person name="Oliveira C."/>
            <person name="Osipova E."/>
            <person name="Leigh N.D."/>
            <person name="Simon A."/>
            <person name="Yun M.H."/>
        </authorList>
    </citation>
    <scope>NUCLEOTIDE SEQUENCE</scope>
    <source>
        <strain evidence="2">20211129_DDA</strain>
        <tissue evidence="2">Liver</tissue>
    </source>
</reference>
<keyword evidence="3" id="KW-1185">Reference proteome</keyword>
<sequence length="296" mass="31773">MEGDSPRRPPLCPGSQITSAHVSARGRNPDRVRDLVPSGGYSPPGAQSRRTTTGRSFSQAPGPSPAPPPPRQGSPGVARRLGPSAFSPPQAASPGKAAASALRSGPRPRAPPIGRFRSPALSRIAVGAHPRSAPSANTASLPGPRSVRRRRGSKGSLAGPSGAKQSGVRHLRVLGHAPHRDHTSRVPVGGARRVRSRARSDLQRRAIEESHHCYRRGRLGRARRSNEEKGTKRLIEESCKKKPHRCHHGWRGSGWSTISIYWQPSEEAGVEVLMSKTKGQSADCKVGSECHHHMLK</sequence>
<feature type="compositionally biased region" description="Pro residues" evidence="1">
    <location>
        <begin position="62"/>
        <end position="72"/>
    </location>
</feature>
<gene>
    <name evidence="2" type="ORF">NDU88_011472</name>
</gene>
<feature type="compositionally biased region" description="Low complexity" evidence="1">
    <location>
        <begin position="83"/>
        <end position="101"/>
    </location>
</feature>
<protein>
    <submittedName>
        <fullName evidence="2">Uncharacterized protein</fullName>
    </submittedName>
</protein>
<name>A0AAV7R1G5_PLEWA</name>
<dbReference type="Proteomes" id="UP001066276">
    <property type="component" value="Chromosome 6"/>
</dbReference>
<organism evidence="2 3">
    <name type="scientific">Pleurodeles waltl</name>
    <name type="common">Iberian ribbed newt</name>
    <dbReference type="NCBI Taxonomy" id="8319"/>
    <lineage>
        <taxon>Eukaryota</taxon>
        <taxon>Metazoa</taxon>
        <taxon>Chordata</taxon>
        <taxon>Craniata</taxon>
        <taxon>Vertebrata</taxon>
        <taxon>Euteleostomi</taxon>
        <taxon>Amphibia</taxon>
        <taxon>Batrachia</taxon>
        <taxon>Caudata</taxon>
        <taxon>Salamandroidea</taxon>
        <taxon>Salamandridae</taxon>
        <taxon>Pleurodelinae</taxon>
        <taxon>Pleurodeles</taxon>
    </lineage>
</organism>
<feature type="region of interest" description="Disordered" evidence="1">
    <location>
        <begin position="1"/>
        <end position="202"/>
    </location>
</feature>
<evidence type="ECO:0000313" key="3">
    <source>
        <dbReference type="Proteomes" id="UP001066276"/>
    </source>
</evidence>
<dbReference type="AlphaFoldDB" id="A0AAV7R1G5"/>
<comment type="caution">
    <text evidence="2">The sequence shown here is derived from an EMBL/GenBank/DDBJ whole genome shotgun (WGS) entry which is preliminary data.</text>
</comment>
<dbReference type="EMBL" id="JANPWB010000010">
    <property type="protein sequence ID" value="KAJ1145181.1"/>
    <property type="molecule type" value="Genomic_DNA"/>
</dbReference>